<sequence length="328" mass="37393">MIIGIHDIARGHGVVLVEHIDLEQWIQNVTAPNYVNNKQAFGYSYFVFREGVTIPDMNNPFGPDLVAAKRLASNVGGCSAIFLDIDENAPSVAQMAQKLQALGHLAVLYTSWSHTTVAPRYRIVFPLAKPIPVEYMKPVTKWMAGQLGVTPDPVSYNRAQIMYLSHTIERPHESHLQRGPLLDPNLSEFEPFEYKGEASGVPENHPFKDTGKWPCSKSLEMIHDDLMEFRYMRAGQYRRAFTLARRFMELSYGDEERKREGFDPNLIIEWIVWANANPLNGYCGSLTKENIYKRIEEGFANANLNYVDNNRKRVHLSLIDGLQSNVDY</sequence>
<evidence type="ECO:0000313" key="1">
    <source>
        <dbReference type="EMBL" id="OQS41006.1"/>
    </source>
</evidence>
<name>A0A1W0D1W8_9NEIS</name>
<dbReference type="Proteomes" id="UP000192721">
    <property type="component" value="Unassembled WGS sequence"/>
</dbReference>
<gene>
    <name evidence="1" type="ORF">B0T45_09230</name>
</gene>
<proteinExistence type="predicted"/>
<dbReference type="RefSeq" id="WP_081555283.1">
    <property type="nucleotide sequence ID" value="NZ_MUKV01000009.1"/>
</dbReference>
<protein>
    <recommendedName>
        <fullName evidence="3">Primase C-terminal 1 domain-containing protein</fullName>
    </recommendedName>
</protein>
<evidence type="ECO:0000313" key="2">
    <source>
        <dbReference type="Proteomes" id="UP000192721"/>
    </source>
</evidence>
<evidence type="ECO:0008006" key="3">
    <source>
        <dbReference type="Google" id="ProtNLM"/>
    </source>
</evidence>
<accession>A0A1W0D1W8</accession>
<organism evidence="1 2">
    <name type="scientific">Chromobacterium haemolyticum</name>
    <dbReference type="NCBI Taxonomy" id="394935"/>
    <lineage>
        <taxon>Bacteria</taxon>
        <taxon>Pseudomonadati</taxon>
        <taxon>Pseudomonadota</taxon>
        <taxon>Betaproteobacteria</taxon>
        <taxon>Neisseriales</taxon>
        <taxon>Chromobacteriaceae</taxon>
        <taxon>Chromobacterium</taxon>
    </lineage>
</organism>
<dbReference type="AlphaFoldDB" id="A0A1W0D1W8"/>
<comment type="caution">
    <text evidence="1">The sequence shown here is derived from an EMBL/GenBank/DDBJ whole genome shotgun (WGS) entry which is preliminary data.</text>
</comment>
<reference evidence="1 2" key="1">
    <citation type="submission" date="2017-02" db="EMBL/GenBank/DDBJ databases">
        <title>Chromobacterium haemolyticum H5244.</title>
        <authorList>
            <person name="Gulvik C.A."/>
        </authorList>
    </citation>
    <scope>NUCLEOTIDE SEQUENCE [LARGE SCALE GENOMIC DNA]</scope>
    <source>
        <strain evidence="1 2">H5244</strain>
    </source>
</reference>
<dbReference type="EMBL" id="MUKV01000009">
    <property type="protein sequence ID" value="OQS41006.1"/>
    <property type="molecule type" value="Genomic_DNA"/>
</dbReference>